<organism evidence="1 2">
    <name type="scientific">Roseiconus lacunae</name>
    <dbReference type="NCBI Taxonomy" id="2605694"/>
    <lineage>
        <taxon>Bacteria</taxon>
        <taxon>Pseudomonadati</taxon>
        <taxon>Planctomycetota</taxon>
        <taxon>Planctomycetia</taxon>
        <taxon>Pirellulales</taxon>
        <taxon>Pirellulaceae</taxon>
        <taxon>Roseiconus</taxon>
    </lineage>
</organism>
<evidence type="ECO:0000313" key="2">
    <source>
        <dbReference type="Proteomes" id="UP001239462"/>
    </source>
</evidence>
<dbReference type="Proteomes" id="UP001239462">
    <property type="component" value="Unassembled WGS sequence"/>
</dbReference>
<comment type="caution">
    <text evidence="1">The sequence shown here is derived from an EMBL/GenBank/DDBJ whole genome shotgun (WGS) entry which is preliminary data.</text>
</comment>
<dbReference type="RefSeq" id="WP_289162356.1">
    <property type="nucleotide sequence ID" value="NZ_JASZZN010000003.1"/>
</dbReference>
<keyword evidence="2" id="KW-1185">Reference proteome</keyword>
<sequence>MIPLTYLEFAGRNTAELPHNEATVLDTLQAFAEIEEGDPRLMVIVAGARIESAIDEAIQTYGPESQKLPSKFHTRMSRVRDLGIVEPEFARYVTSVRRLRNFIAHRPTRDSCLSGHECFPLIRKAFDYSASVPVWHDSVDPDTDLRRSVFALCVAGVMASEIDIFDPLGALVPKGFTALREWASSPLSSG</sequence>
<dbReference type="EMBL" id="JASZZN010000003">
    <property type="protein sequence ID" value="MDM4014676.1"/>
    <property type="molecule type" value="Genomic_DNA"/>
</dbReference>
<evidence type="ECO:0000313" key="1">
    <source>
        <dbReference type="EMBL" id="MDM4014676.1"/>
    </source>
</evidence>
<name>A0ABT7PDW7_9BACT</name>
<accession>A0ABT7PDW7</accession>
<reference evidence="1 2" key="1">
    <citation type="submission" date="2023-06" db="EMBL/GenBank/DDBJ databases">
        <title>Roseiconus lacunae JC819 isolated from Gulf of Mannar region, Tamil Nadu.</title>
        <authorList>
            <person name="Pk S."/>
            <person name="Ch S."/>
            <person name="Ch V.R."/>
        </authorList>
    </citation>
    <scope>NUCLEOTIDE SEQUENCE [LARGE SCALE GENOMIC DNA]</scope>
    <source>
        <strain evidence="1 2">JC819</strain>
    </source>
</reference>
<evidence type="ECO:0008006" key="3">
    <source>
        <dbReference type="Google" id="ProtNLM"/>
    </source>
</evidence>
<proteinExistence type="predicted"/>
<gene>
    <name evidence="1" type="ORF">QTN89_04480</name>
</gene>
<protein>
    <recommendedName>
        <fullName evidence="3">Apea-like HEPN domain-containing protein</fullName>
    </recommendedName>
</protein>